<dbReference type="EMBL" id="JAHLOQ010000015">
    <property type="protein sequence ID" value="MBU5336155.1"/>
    <property type="molecule type" value="Genomic_DNA"/>
</dbReference>
<sequence>MGFKDELFHLKNVVMSLQENKEKIDEEDVVSALVILNYIQYNSVADAFLGCAAINLINTYVKQKDSKLNYKFRRHISNVLKGIEDINKNEIIKVYFEGEKKLGMLMIVFWDFQFSFQHEKETEIIRRLQSKKDAKWDGIRKQLCAKTIFDFSLNTKSISNMTQNKQDLKSFIQKEVEIYREGGYKFINGQLIKIRDIKYGKDVDDKKYKNYFREELRKCQGRPVMLTGKFKCVWKKHVTFTTIRPYIQNCKTITICNHINLYKPDVEKVYDIDKLEKNRKYYIIGFCEEYRTQDRIGIKLAIGFEFKPLIKASDLEQNILEDISSICYRFSIEEFLRESQKYLIL</sequence>
<protein>
    <submittedName>
        <fullName evidence="1">Uncharacterized protein</fullName>
    </submittedName>
</protein>
<evidence type="ECO:0000313" key="1">
    <source>
        <dbReference type="EMBL" id="MBU5336155.1"/>
    </source>
</evidence>
<evidence type="ECO:0000313" key="2">
    <source>
        <dbReference type="Proteomes" id="UP001196301"/>
    </source>
</evidence>
<gene>
    <name evidence="1" type="ORF">KQI20_06860</name>
</gene>
<comment type="caution">
    <text evidence="1">The sequence shown here is derived from an EMBL/GenBank/DDBJ whole genome shotgun (WGS) entry which is preliminary data.</text>
</comment>
<keyword evidence="2" id="KW-1185">Reference proteome</keyword>
<accession>A0ABS6DWP2</accession>
<reference evidence="1 2" key="1">
    <citation type="submission" date="2021-06" db="EMBL/GenBank/DDBJ databases">
        <authorList>
            <person name="Sun Q."/>
            <person name="Li D."/>
        </authorList>
    </citation>
    <scope>NUCLEOTIDE SEQUENCE [LARGE SCALE GENOMIC DNA]</scope>
    <source>
        <strain evidence="1 2">N19</strain>
    </source>
</reference>
<dbReference type="RefSeq" id="WP_216569280.1">
    <property type="nucleotide sequence ID" value="NZ_JAHLOQ010000015.1"/>
</dbReference>
<proteinExistence type="predicted"/>
<organism evidence="1 2">
    <name type="scientific">Intestinibacter bartlettii</name>
    <dbReference type="NCBI Taxonomy" id="261299"/>
    <lineage>
        <taxon>Bacteria</taxon>
        <taxon>Bacillati</taxon>
        <taxon>Bacillota</taxon>
        <taxon>Clostridia</taxon>
        <taxon>Peptostreptococcales</taxon>
        <taxon>Peptostreptococcaceae</taxon>
        <taxon>Intestinibacter</taxon>
    </lineage>
</organism>
<dbReference type="Proteomes" id="UP001196301">
    <property type="component" value="Unassembled WGS sequence"/>
</dbReference>
<name>A0ABS6DWP2_9FIRM</name>